<dbReference type="Proteomes" id="UP000283634">
    <property type="component" value="Unassembled WGS sequence"/>
</dbReference>
<reference evidence="2 3" key="1">
    <citation type="journal article" date="2018" name="BMC Genomics">
        <title>Genomic comparison of Trypanosoma conorhini and Trypanosoma rangeli to Trypanosoma cruzi strains of high and low virulence.</title>
        <authorList>
            <person name="Bradwell K.R."/>
            <person name="Koparde V.N."/>
            <person name="Matveyev A.V."/>
            <person name="Serrano M.G."/>
            <person name="Alves J.M."/>
            <person name="Parikh H."/>
            <person name="Huang B."/>
            <person name="Lee V."/>
            <person name="Espinosa-Alvarez O."/>
            <person name="Ortiz P.A."/>
            <person name="Costa-Martins A.G."/>
            <person name="Teixeira M.M."/>
            <person name="Buck G.A."/>
        </authorList>
    </citation>
    <scope>NUCLEOTIDE SEQUENCE [LARGE SCALE GENOMIC DNA]</scope>
    <source>
        <strain evidence="2 3">AM80</strain>
    </source>
</reference>
<evidence type="ECO:0000313" key="3">
    <source>
        <dbReference type="Proteomes" id="UP000283634"/>
    </source>
</evidence>
<name>A0A3R7LYM0_TRYRA</name>
<dbReference type="GeneID" id="40333893"/>
<sequence>MADGPDGGSIADGLSDGSIADGPDDGSMVDGPDDVSMADGGSENTSAILAKDAPSISLSGDSSVAFDNLTRVRPDSVRGDGTMHGCVSRLLLLLLGLWSFAALC</sequence>
<gene>
    <name evidence="2" type="ORF">TraAM80_09960</name>
</gene>
<feature type="region of interest" description="Disordered" evidence="1">
    <location>
        <begin position="1"/>
        <end position="46"/>
    </location>
</feature>
<proteinExistence type="predicted"/>
<dbReference type="EMBL" id="MKGL01000742">
    <property type="protein sequence ID" value="RNE96115.1"/>
    <property type="molecule type" value="Genomic_DNA"/>
</dbReference>
<comment type="caution">
    <text evidence="2">The sequence shown here is derived from an EMBL/GenBank/DDBJ whole genome shotgun (WGS) entry which is preliminary data.</text>
</comment>
<dbReference type="Pfam" id="PF11052">
    <property type="entry name" value="Tr-sialidase_C"/>
    <property type="match status" value="1"/>
</dbReference>
<organism evidence="2 3">
    <name type="scientific">Trypanosoma rangeli</name>
    <dbReference type="NCBI Taxonomy" id="5698"/>
    <lineage>
        <taxon>Eukaryota</taxon>
        <taxon>Discoba</taxon>
        <taxon>Euglenozoa</taxon>
        <taxon>Kinetoplastea</taxon>
        <taxon>Metakinetoplastina</taxon>
        <taxon>Trypanosomatida</taxon>
        <taxon>Trypanosomatidae</taxon>
        <taxon>Trypanosoma</taxon>
        <taxon>Herpetosoma</taxon>
    </lineage>
</organism>
<evidence type="ECO:0000256" key="1">
    <source>
        <dbReference type="SAM" id="MobiDB-lite"/>
    </source>
</evidence>
<protein>
    <recommendedName>
        <fullName evidence="4">Trans-sialidase</fullName>
    </recommendedName>
</protein>
<dbReference type="AlphaFoldDB" id="A0A3R7LYM0"/>
<dbReference type="InterPro" id="IPR021287">
    <property type="entry name" value="Trans-sialidase_CS"/>
</dbReference>
<evidence type="ECO:0008006" key="4">
    <source>
        <dbReference type="Google" id="ProtNLM"/>
    </source>
</evidence>
<dbReference type="RefSeq" id="XP_029233533.1">
    <property type="nucleotide sequence ID" value="XM_029386613.1"/>
</dbReference>
<keyword evidence="3" id="KW-1185">Reference proteome</keyword>
<evidence type="ECO:0000313" key="2">
    <source>
        <dbReference type="EMBL" id="RNE96115.1"/>
    </source>
</evidence>
<accession>A0A3R7LYM0</accession>